<feature type="transmembrane region" description="Helical" evidence="1">
    <location>
        <begin position="65"/>
        <end position="88"/>
    </location>
</feature>
<dbReference type="AlphaFoldDB" id="A0A2U1TDI1"/>
<proteinExistence type="predicted"/>
<keyword evidence="1" id="KW-0812">Transmembrane</keyword>
<feature type="transmembrane region" description="Helical" evidence="1">
    <location>
        <begin position="34"/>
        <end position="53"/>
    </location>
</feature>
<organism evidence="2 3">
    <name type="scientific">Mycetocola zhujimingii</name>
    <dbReference type="NCBI Taxonomy" id="2079792"/>
    <lineage>
        <taxon>Bacteria</taxon>
        <taxon>Bacillati</taxon>
        <taxon>Actinomycetota</taxon>
        <taxon>Actinomycetes</taxon>
        <taxon>Micrococcales</taxon>
        <taxon>Microbacteriaceae</taxon>
        <taxon>Mycetocola</taxon>
    </lineage>
</organism>
<protein>
    <submittedName>
        <fullName evidence="2">Uncharacterized protein</fullName>
    </submittedName>
</protein>
<evidence type="ECO:0000313" key="3">
    <source>
        <dbReference type="Proteomes" id="UP000244962"/>
    </source>
</evidence>
<dbReference type="Proteomes" id="UP000244962">
    <property type="component" value="Unassembled WGS sequence"/>
</dbReference>
<evidence type="ECO:0000256" key="1">
    <source>
        <dbReference type="SAM" id="Phobius"/>
    </source>
</evidence>
<gene>
    <name evidence="2" type="ORF">DF223_08190</name>
</gene>
<keyword evidence="3" id="KW-1185">Reference proteome</keyword>
<reference evidence="3" key="1">
    <citation type="submission" date="2018-04" db="EMBL/GenBank/DDBJ databases">
        <authorList>
            <person name="Liu S."/>
            <person name="Wang Z."/>
            <person name="Li J."/>
        </authorList>
    </citation>
    <scope>NUCLEOTIDE SEQUENCE [LARGE SCALE GENOMIC DNA]</scope>
    <source>
        <strain evidence="3">622</strain>
    </source>
</reference>
<accession>A0A2U1TDI1</accession>
<keyword evidence="1" id="KW-1133">Transmembrane helix</keyword>
<dbReference type="KEGG" id="myl:C3E77_10880"/>
<evidence type="ECO:0000313" key="2">
    <source>
        <dbReference type="EMBL" id="PWC06948.1"/>
    </source>
</evidence>
<comment type="caution">
    <text evidence="2">The sequence shown here is derived from an EMBL/GenBank/DDBJ whole genome shotgun (WGS) entry which is preliminary data.</text>
</comment>
<keyword evidence="1" id="KW-0472">Membrane</keyword>
<dbReference type="OrthoDB" id="5119263at2"/>
<dbReference type="EMBL" id="QEFB01000007">
    <property type="protein sequence ID" value="PWC06948.1"/>
    <property type="molecule type" value="Genomic_DNA"/>
</dbReference>
<name>A0A2U1TDI1_9MICO</name>
<sequence length="91" mass="9260">MTPARTWGGIAAVWLVALVAAVAVALLPSESYRLSWLWLALAASMLVAFAIQLSTHRKVGFIDRLGASLAGSLVIIGGTAVALSVAVVSGG</sequence>
<feature type="transmembrane region" description="Helical" evidence="1">
    <location>
        <begin position="7"/>
        <end position="28"/>
    </location>
</feature>